<dbReference type="UniPathway" id="UPA00077">
    <property type="reaction ID" value="UER00158"/>
</dbReference>
<dbReference type="KEGG" id="str:Sterm_1610"/>
<dbReference type="HOGENOM" id="CLU_043966_5_2_0"/>
<evidence type="ECO:0000256" key="6">
    <source>
        <dbReference type="ARBA" id="ARBA00023002"/>
    </source>
</evidence>
<dbReference type="EMBL" id="CP001739">
    <property type="protein sequence ID" value="ACZ08469.1"/>
    <property type="molecule type" value="Genomic_DNA"/>
</dbReference>
<gene>
    <name evidence="9" type="ordered locus">Sterm_1610</name>
</gene>
<accession>D1AI85</accession>
<dbReference type="PROSITE" id="PS51330">
    <property type="entry name" value="DHFR_2"/>
    <property type="match status" value="1"/>
</dbReference>
<dbReference type="PANTHER" id="PTHR48069">
    <property type="entry name" value="DIHYDROFOLATE REDUCTASE"/>
    <property type="match status" value="1"/>
</dbReference>
<dbReference type="AlphaFoldDB" id="D1AI85"/>
<dbReference type="GO" id="GO:0004146">
    <property type="term" value="F:dihydrofolate reductase activity"/>
    <property type="evidence" value="ECO:0007669"/>
    <property type="project" value="UniProtKB-EC"/>
</dbReference>
<dbReference type="PANTHER" id="PTHR48069:SF3">
    <property type="entry name" value="DIHYDROFOLATE REDUCTASE"/>
    <property type="match status" value="1"/>
</dbReference>
<reference evidence="9 10" key="2">
    <citation type="journal article" date="2010" name="Stand. Genomic Sci.">
        <title>Complete genome sequence of Sebaldella termitidis type strain (NCTC 11300).</title>
        <authorList>
            <person name="Harmon-Smith M."/>
            <person name="Celia L."/>
            <person name="Chertkov O."/>
            <person name="Lapidus A."/>
            <person name="Copeland A."/>
            <person name="Glavina Del Rio T."/>
            <person name="Nolan M."/>
            <person name="Lucas S."/>
            <person name="Tice H."/>
            <person name="Cheng J.F."/>
            <person name="Han C."/>
            <person name="Detter J.C."/>
            <person name="Bruce D."/>
            <person name="Goodwin L."/>
            <person name="Pitluck S."/>
            <person name="Pati A."/>
            <person name="Liolios K."/>
            <person name="Ivanova N."/>
            <person name="Mavromatis K."/>
            <person name="Mikhailova N."/>
            <person name="Chen A."/>
            <person name="Palaniappan K."/>
            <person name="Land M."/>
            <person name="Hauser L."/>
            <person name="Chang Y.J."/>
            <person name="Jeffries C.D."/>
            <person name="Brettin T."/>
            <person name="Goker M."/>
            <person name="Beck B."/>
            <person name="Bristow J."/>
            <person name="Eisen J.A."/>
            <person name="Markowitz V."/>
            <person name="Hugenholtz P."/>
            <person name="Kyrpides N.C."/>
            <person name="Klenk H.P."/>
            <person name="Chen F."/>
        </authorList>
    </citation>
    <scope>NUCLEOTIDE SEQUENCE [LARGE SCALE GENOMIC DNA]</scope>
    <source>
        <strain evidence="10">ATCC 33386 / NCTC 11300</strain>
    </source>
</reference>
<comment type="catalytic activity">
    <reaction evidence="7">
        <text>(6S)-5,6,7,8-tetrahydrofolate + NADP(+) = 7,8-dihydrofolate + NADPH + H(+)</text>
        <dbReference type="Rhea" id="RHEA:15009"/>
        <dbReference type="ChEBI" id="CHEBI:15378"/>
        <dbReference type="ChEBI" id="CHEBI:57451"/>
        <dbReference type="ChEBI" id="CHEBI:57453"/>
        <dbReference type="ChEBI" id="CHEBI:57783"/>
        <dbReference type="ChEBI" id="CHEBI:58349"/>
        <dbReference type="EC" id="1.5.1.3"/>
    </reaction>
</comment>
<feature type="domain" description="DHFR" evidence="8">
    <location>
        <begin position="1"/>
        <end position="155"/>
    </location>
</feature>
<dbReference type="CDD" id="cd00209">
    <property type="entry name" value="DHFR"/>
    <property type="match status" value="1"/>
</dbReference>
<dbReference type="GO" id="GO:0046655">
    <property type="term" value="P:folic acid metabolic process"/>
    <property type="evidence" value="ECO:0007669"/>
    <property type="project" value="TreeGrafter"/>
</dbReference>
<comment type="pathway">
    <text evidence="1 7">Cofactor biosynthesis; tetrahydrofolate biosynthesis; 5,6,7,8-tetrahydrofolate from 7,8-dihydrofolate: step 1/1.</text>
</comment>
<dbReference type="eggNOG" id="COG0262">
    <property type="taxonomic scope" value="Bacteria"/>
</dbReference>
<dbReference type="SUPFAM" id="SSF53597">
    <property type="entry name" value="Dihydrofolate reductase-like"/>
    <property type="match status" value="1"/>
</dbReference>
<dbReference type="STRING" id="526218.Sterm_1610"/>
<evidence type="ECO:0000256" key="3">
    <source>
        <dbReference type="ARBA" id="ARBA00012856"/>
    </source>
</evidence>
<keyword evidence="5 7" id="KW-0521">NADP</keyword>
<proteinExistence type="inferred from homology"/>
<reference evidence="10" key="1">
    <citation type="submission" date="2009-09" db="EMBL/GenBank/DDBJ databases">
        <title>The complete chromosome of Sebaldella termitidis ATCC 33386.</title>
        <authorList>
            <consortium name="US DOE Joint Genome Institute (JGI-PGF)"/>
            <person name="Lucas S."/>
            <person name="Copeland A."/>
            <person name="Lapidus A."/>
            <person name="Glavina del Rio T."/>
            <person name="Dalin E."/>
            <person name="Tice H."/>
            <person name="Bruce D."/>
            <person name="Goodwin L."/>
            <person name="Pitluck S."/>
            <person name="Kyrpides N."/>
            <person name="Mavromatis K."/>
            <person name="Ivanova N."/>
            <person name="Mikhailova N."/>
            <person name="Sims D."/>
            <person name="Meincke L."/>
            <person name="Brettin T."/>
            <person name="Detter J.C."/>
            <person name="Han C."/>
            <person name="Larimer F."/>
            <person name="Land M."/>
            <person name="Hauser L."/>
            <person name="Markowitz V."/>
            <person name="Cheng J.F."/>
            <person name="Hugenholtz P."/>
            <person name="Woyke T."/>
            <person name="Wu D."/>
            <person name="Eisen J.A."/>
        </authorList>
    </citation>
    <scope>NUCLEOTIDE SEQUENCE [LARGE SCALE GENOMIC DNA]</scope>
    <source>
        <strain evidence="10">ATCC 33386 / NCTC 11300</strain>
    </source>
</reference>
<dbReference type="RefSeq" id="WP_012861065.1">
    <property type="nucleotide sequence ID" value="NC_013517.1"/>
</dbReference>
<dbReference type="Gene3D" id="3.40.430.10">
    <property type="entry name" value="Dihydrofolate Reductase, subunit A"/>
    <property type="match status" value="1"/>
</dbReference>
<evidence type="ECO:0000313" key="9">
    <source>
        <dbReference type="EMBL" id="ACZ08469.1"/>
    </source>
</evidence>
<name>D1AI85_SEBTE</name>
<sequence length="155" mass="17960">MFSAIVAVGKNYEIGKKNQLLWHISDDLKNFKKITTGKTVIMGRKTFESIGKPLPNRRNIILSRTLDKVEGAEVFHSLDEVISLFGKSNEEVFIIGGADIYSEMFDSFQKLYVSFIKNEDTEADAFFPKINFSDWKIMEERDYEAWSFKILEKIQ</sequence>
<dbReference type="GO" id="GO:0050661">
    <property type="term" value="F:NADP binding"/>
    <property type="evidence" value="ECO:0007669"/>
    <property type="project" value="InterPro"/>
</dbReference>
<dbReference type="InterPro" id="IPR012259">
    <property type="entry name" value="DHFR"/>
</dbReference>
<evidence type="ECO:0000256" key="4">
    <source>
        <dbReference type="ARBA" id="ARBA00022563"/>
    </source>
</evidence>
<dbReference type="GO" id="GO:0006730">
    <property type="term" value="P:one-carbon metabolic process"/>
    <property type="evidence" value="ECO:0007669"/>
    <property type="project" value="UniProtKB-KW"/>
</dbReference>
<evidence type="ECO:0000256" key="2">
    <source>
        <dbReference type="ARBA" id="ARBA00009539"/>
    </source>
</evidence>
<keyword evidence="10" id="KW-1185">Reference proteome</keyword>
<dbReference type="EC" id="1.5.1.3" evidence="3 7"/>
<keyword evidence="4 7" id="KW-0554">One-carbon metabolism</keyword>
<evidence type="ECO:0000256" key="1">
    <source>
        <dbReference type="ARBA" id="ARBA00004903"/>
    </source>
</evidence>
<evidence type="ECO:0000256" key="5">
    <source>
        <dbReference type="ARBA" id="ARBA00022857"/>
    </source>
</evidence>
<dbReference type="InterPro" id="IPR024072">
    <property type="entry name" value="DHFR-like_dom_sf"/>
</dbReference>
<evidence type="ECO:0000256" key="7">
    <source>
        <dbReference type="PIRNR" id="PIRNR000194"/>
    </source>
</evidence>
<organism evidence="9 10">
    <name type="scientific">Sebaldella termitidis (strain ATCC 33386 / NCTC 11300)</name>
    <dbReference type="NCBI Taxonomy" id="526218"/>
    <lineage>
        <taxon>Bacteria</taxon>
        <taxon>Fusobacteriati</taxon>
        <taxon>Fusobacteriota</taxon>
        <taxon>Fusobacteriia</taxon>
        <taxon>Fusobacteriales</taxon>
        <taxon>Leptotrichiaceae</taxon>
        <taxon>Sebaldella</taxon>
    </lineage>
</organism>
<evidence type="ECO:0000313" key="10">
    <source>
        <dbReference type="Proteomes" id="UP000000845"/>
    </source>
</evidence>
<comment type="similarity">
    <text evidence="2 7">Belongs to the dihydrofolate reductase family.</text>
</comment>
<comment type="function">
    <text evidence="7">Key enzyme in folate metabolism. Catalyzes an essential reaction for de novo glycine and purine synthesis, and for DNA precursor synthesis.</text>
</comment>
<dbReference type="PRINTS" id="PR00070">
    <property type="entry name" value="DHFR"/>
</dbReference>
<protein>
    <recommendedName>
        <fullName evidence="3 7">Dihydrofolate reductase</fullName>
        <ecNumber evidence="3 7">1.5.1.3</ecNumber>
    </recommendedName>
</protein>
<dbReference type="GO" id="GO:0046452">
    <property type="term" value="P:dihydrofolate metabolic process"/>
    <property type="evidence" value="ECO:0007669"/>
    <property type="project" value="TreeGrafter"/>
</dbReference>
<dbReference type="PIRSF" id="PIRSF000194">
    <property type="entry name" value="DHFR"/>
    <property type="match status" value="1"/>
</dbReference>
<evidence type="ECO:0000259" key="8">
    <source>
        <dbReference type="PROSITE" id="PS51330"/>
    </source>
</evidence>
<keyword evidence="6 7" id="KW-0560">Oxidoreductase</keyword>
<dbReference type="GO" id="GO:0005829">
    <property type="term" value="C:cytosol"/>
    <property type="evidence" value="ECO:0007669"/>
    <property type="project" value="TreeGrafter"/>
</dbReference>
<dbReference type="Pfam" id="PF00186">
    <property type="entry name" value="DHFR_1"/>
    <property type="match status" value="1"/>
</dbReference>
<dbReference type="Proteomes" id="UP000000845">
    <property type="component" value="Chromosome"/>
</dbReference>
<dbReference type="GO" id="GO:0046654">
    <property type="term" value="P:tetrahydrofolate biosynthetic process"/>
    <property type="evidence" value="ECO:0007669"/>
    <property type="project" value="UniProtKB-UniPathway"/>
</dbReference>
<dbReference type="InterPro" id="IPR001796">
    <property type="entry name" value="DHFR_dom"/>
</dbReference>